<feature type="transmembrane region" description="Helical" evidence="5">
    <location>
        <begin position="46"/>
        <end position="66"/>
    </location>
</feature>
<evidence type="ECO:0000313" key="7">
    <source>
        <dbReference type="EMBL" id="RXW33101.1"/>
    </source>
</evidence>
<name>A0A4Q2EHZ7_9ACTN</name>
<comment type="caution">
    <text evidence="7">The sequence shown here is derived from an EMBL/GenBank/DDBJ whole genome shotgun (WGS) entry which is preliminary data.</text>
</comment>
<keyword evidence="2 5" id="KW-0812">Transmembrane</keyword>
<dbReference type="GO" id="GO:0016020">
    <property type="term" value="C:membrane"/>
    <property type="evidence" value="ECO:0007669"/>
    <property type="project" value="UniProtKB-SubCell"/>
</dbReference>
<feature type="domain" description="Methylamine utilisation protein MauE" evidence="6">
    <location>
        <begin position="7"/>
        <end position="102"/>
    </location>
</feature>
<keyword evidence="3 5" id="KW-1133">Transmembrane helix</keyword>
<feature type="transmembrane region" description="Helical" evidence="5">
    <location>
        <begin position="73"/>
        <end position="90"/>
    </location>
</feature>
<dbReference type="GO" id="GO:0030416">
    <property type="term" value="P:methylamine metabolic process"/>
    <property type="evidence" value="ECO:0007669"/>
    <property type="project" value="InterPro"/>
</dbReference>
<dbReference type="AlphaFoldDB" id="A0A4Q2EHZ7"/>
<dbReference type="InterPro" id="IPR009908">
    <property type="entry name" value="Methylamine_util_MauE"/>
</dbReference>
<evidence type="ECO:0000259" key="6">
    <source>
        <dbReference type="Pfam" id="PF07291"/>
    </source>
</evidence>
<evidence type="ECO:0000256" key="1">
    <source>
        <dbReference type="ARBA" id="ARBA00004141"/>
    </source>
</evidence>
<organism evidence="7 8">
    <name type="scientific">Propioniciclava flava</name>
    <dbReference type="NCBI Taxonomy" id="2072026"/>
    <lineage>
        <taxon>Bacteria</taxon>
        <taxon>Bacillati</taxon>
        <taxon>Actinomycetota</taxon>
        <taxon>Actinomycetes</taxon>
        <taxon>Propionibacteriales</taxon>
        <taxon>Propionibacteriaceae</taxon>
        <taxon>Propioniciclava</taxon>
    </lineage>
</organism>
<evidence type="ECO:0000313" key="8">
    <source>
        <dbReference type="Proteomes" id="UP000290624"/>
    </source>
</evidence>
<evidence type="ECO:0000256" key="5">
    <source>
        <dbReference type="SAM" id="Phobius"/>
    </source>
</evidence>
<dbReference type="EMBL" id="PPCV01000002">
    <property type="protein sequence ID" value="RXW33101.1"/>
    <property type="molecule type" value="Genomic_DNA"/>
</dbReference>
<gene>
    <name evidence="7" type="ORF">C1706_04420</name>
</gene>
<dbReference type="Pfam" id="PF07291">
    <property type="entry name" value="MauE"/>
    <property type="match status" value="1"/>
</dbReference>
<feature type="transmembrane region" description="Helical" evidence="5">
    <location>
        <begin position="142"/>
        <end position="160"/>
    </location>
</feature>
<evidence type="ECO:0000256" key="2">
    <source>
        <dbReference type="ARBA" id="ARBA00022692"/>
    </source>
</evidence>
<evidence type="ECO:0000256" key="3">
    <source>
        <dbReference type="ARBA" id="ARBA00022989"/>
    </source>
</evidence>
<keyword evidence="4 5" id="KW-0472">Membrane</keyword>
<proteinExistence type="predicted"/>
<dbReference type="Proteomes" id="UP000290624">
    <property type="component" value="Unassembled WGS sequence"/>
</dbReference>
<comment type="subcellular location">
    <subcellularLocation>
        <location evidence="1">Membrane</location>
        <topology evidence="1">Multi-pass membrane protein</topology>
    </subcellularLocation>
</comment>
<sequence>MDALVSALMLLSSLLVTSYFVATGIGRFLSGRATGFTTLGAPRVSFPWSAVLGIVEVALGVGVFLLPAPGGMLAAYLAMLLVAIYAWVTVRNYRSSKRPDTGDRASGTQAWVQIGMAGVSVVALVDSLDLISPVVRLFDPAVVAWLLGLGVFAAVLLLLGRRLRTVPPADDQGASPDEAPRPDPGP</sequence>
<dbReference type="RefSeq" id="WP_129458004.1">
    <property type="nucleotide sequence ID" value="NZ_PPCV01000002.1"/>
</dbReference>
<reference evidence="7 8" key="1">
    <citation type="submission" date="2018-01" db="EMBL/GenBank/DDBJ databases">
        <title>Lactibacter flavus gen. nov., sp. nov., a novel bacterium of the family Propionibacteriaceae isolated from raw milk and dairy products.</title>
        <authorList>
            <person name="Wenning M."/>
            <person name="Breitenwieser F."/>
            <person name="Huptas C."/>
            <person name="von Neubeck M."/>
            <person name="Busse H.-J."/>
            <person name="Scherer S."/>
        </authorList>
    </citation>
    <scope>NUCLEOTIDE SEQUENCE [LARGE SCALE GENOMIC DNA]</scope>
    <source>
        <strain evidence="7 8">VG341</strain>
    </source>
</reference>
<accession>A0A4Q2EHZ7</accession>
<keyword evidence="8" id="KW-1185">Reference proteome</keyword>
<protein>
    <recommendedName>
        <fullName evidence="6">Methylamine utilisation protein MauE domain-containing protein</fullName>
    </recommendedName>
</protein>
<evidence type="ECO:0000256" key="4">
    <source>
        <dbReference type="ARBA" id="ARBA00023136"/>
    </source>
</evidence>